<gene>
    <name evidence="1" type="ORF">mPipKuh1_015650</name>
</gene>
<keyword evidence="1" id="KW-0489">Methyltransferase</keyword>
<evidence type="ECO:0000313" key="1">
    <source>
        <dbReference type="EMBL" id="KAF6375284.1"/>
    </source>
</evidence>
<keyword evidence="1" id="KW-0808">Transferase</keyword>
<protein>
    <submittedName>
        <fullName evidence="1">SET domain bifurcated histone lysine methyltransferase 2</fullName>
    </submittedName>
</protein>
<name>A0A7J7ZMA0_PIPKU</name>
<sequence length="203" mass="22933">MKCNNISRIQYHSVIRTPEAKRAIIQPDGKKMGFASSESITFEDNDGFKPNQVHLNSKAEEMKTDSSSNQVEDSKDNLLIESDVIDITKGREETSPGGIYNQAATLDYQNIMKKFEDQILKAQEENSPASQNQYVFCNKELPGETKNNTSCESLKFSKGSVFLLDATKEGNVGRFLNVSIWAEIFISKELFLCVLFNKIIRKM</sequence>
<accession>A0A7J7ZMA0</accession>
<reference evidence="1 2" key="1">
    <citation type="journal article" date="2020" name="Nature">
        <title>Six reference-quality genomes reveal evolution of bat adaptations.</title>
        <authorList>
            <person name="Jebb D."/>
            <person name="Huang Z."/>
            <person name="Pippel M."/>
            <person name="Hughes G.M."/>
            <person name="Lavrichenko K."/>
            <person name="Devanna P."/>
            <person name="Winkler S."/>
            <person name="Jermiin L.S."/>
            <person name="Skirmuntt E.C."/>
            <person name="Katzourakis A."/>
            <person name="Burkitt-Gray L."/>
            <person name="Ray D.A."/>
            <person name="Sullivan K.A.M."/>
            <person name="Roscito J.G."/>
            <person name="Kirilenko B.M."/>
            <person name="Davalos L.M."/>
            <person name="Corthals A.P."/>
            <person name="Power M.L."/>
            <person name="Jones G."/>
            <person name="Ransome R.D."/>
            <person name="Dechmann D.K.N."/>
            <person name="Locatelli A.G."/>
            <person name="Puechmaille S.J."/>
            <person name="Fedrigo O."/>
            <person name="Jarvis E.D."/>
            <person name="Hiller M."/>
            <person name="Vernes S.C."/>
            <person name="Myers E.W."/>
            <person name="Teeling E.C."/>
        </authorList>
    </citation>
    <scope>NUCLEOTIDE SEQUENCE [LARGE SCALE GENOMIC DNA]</scope>
    <source>
        <strain evidence="1">MPipKuh1</strain>
        <tissue evidence="1">Flight muscle</tissue>
    </source>
</reference>
<dbReference type="EMBL" id="JACAGB010000003">
    <property type="protein sequence ID" value="KAF6375284.1"/>
    <property type="molecule type" value="Genomic_DNA"/>
</dbReference>
<comment type="caution">
    <text evidence="1">The sequence shown here is derived from an EMBL/GenBank/DDBJ whole genome shotgun (WGS) entry which is preliminary data.</text>
</comment>
<dbReference type="GO" id="GO:0008168">
    <property type="term" value="F:methyltransferase activity"/>
    <property type="evidence" value="ECO:0007669"/>
    <property type="project" value="UniProtKB-KW"/>
</dbReference>
<organism evidence="1 2">
    <name type="scientific">Pipistrellus kuhlii</name>
    <name type="common">Kuhl's pipistrelle</name>
    <dbReference type="NCBI Taxonomy" id="59472"/>
    <lineage>
        <taxon>Eukaryota</taxon>
        <taxon>Metazoa</taxon>
        <taxon>Chordata</taxon>
        <taxon>Craniata</taxon>
        <taxon>Vertebrata</taxon>
        <taxon>Euteleostomi</taxon>
        <taxon>Mammalia</taxon>
        <taxon>Eutheria</taxon>
        <taxon>Laurasiatheria</taxon>
        <taxon>Chiroptera</taxon>
        <taxon>Yangochiroptera</taxon>
        <taxon>Vespertilionidae</taxon>
        <taxon>Pipistrellus</taxon>
    </lineage>
</organism>
<dbReference type="Proteomes" id="UP000558488">
    <property type="component" value="Unassembled WGS sequence"/>
</dbReference>
<proteinExistence type="predicted"/>
<dbReference type="AlphaFoldDB" id="A0A7J7ZMA0"/>
<keyword evidence="2" id="KW-1185">Reference proteome</keyword>
<dbReference type="GO" id="GO:0032259">
    <property type="term" value="P:methylation"/>
    <property type="evidence" value="ECO:0007669"/>
    <property type="project" value="UniProtKB-KW"/>
</dbReference>
<evidence type="ECO:0000313" key="2">
    <source>
        <dbReference type="Proteomes" id="UP000558488"/>
    </source>
</evidence>